<organism evidence="5 6">
    <name type="scientific">Kibdelosporangium philippinense</name>
    <dbReference type="NCBI Taxonomy" id="211113"/>
    <lineage>
        <taxon>Bacteria</taxon>
        <taxon>Bacillati</taxon>
        <taxon>Actinomycetota</taxon>
        <taxon>Actinomycetes</taxon>
        <taxon>Pseudonocardiales</taxon>
        <taxon>Pseudonocardiaceae</taxon>
        <taxon>Kibdelosporangium</taxon>
    </lineage>
</organism>
<dbReference type="EMBL" id="JAJVCN010000001">
    <property type="protein sequence ID" value="MCE7004657.1"/>
    <property type="molecule type" value="Genomic_DNA"/>
</dbReference>
<keyword evidence="2" id="KW-0547">Nucleotide-binding</keyword>
<keyword evidence="6" id="KW-1185">Reference proteome</keyword>
<comment type="caution">
    <text evidence="5">The sequence shown here is derived from an EMBL/GenBank/DDBJ whole genome shotgun (WGS) entry which is preliminary data.</text>
</comment>
<dbReference type="Proteomes" id="UP001521150">
    <property type="component" value="Unassembled WGS sequence"/>
</dbReference>
<evidence type="ECO:0000313" key="6">
    <source>
        <dbReference type="Proteomes" id="UP001521150"/>
    </source>
</evidence>
<evidence type="ECO:0000256" key="3">
    <source>
        <dbReference type="ARBA" id="ARBA00022840"/>
    </source>
</evidence>
<sequence>MNKPIVVGVDGSRSAVRAALWAAQEAVDRGLPLRLVHACTILAVYPPVLSSAPVSGELEREGQDWLAEALQAVRDAEPGVDVSTHLCRDSAVALLIEESKNAELIVLGSRGLGGFTGLVVGSVAVALAAHGHCPIVVVRAEQDKQSGPVVVGVDGSPSSEAAVGFAFAEASRLDVPLVAVHAWNDMSLYIKFSLPPYRVQWLRVEEEQKRLLDERLAVWRDKCPDVAVEAVVTPDRPAASLLDAARTAQLVVVGTRGRGGVTGMLLGSTSQALLHHAPCAVAVVGPDC</sequence>
<dbReference type="InterPro" id="IPR006016">
    <property type="entry name" value="UspA"/>
</dbReference>
<proteinExistence type="inferred from homology"/>
<dbReference type="PANTHER" id="PTHR46268:SF27">
    <property type="entry name" value="UNIVERSAL STRESS PROTEIN RV2623"/>
    <property type="match status" value="1"/>
</dbReference>
<evidence type="ECO:0000259" key="4">
    <source>
        <dbReference type="Pfam" id="PF00582"/>
    </source>
</evidence>
<feature type="domain" description="UspA" evidence="4">
    <location>
        <begin position="148"/>
        <end position="284"/>
    </location>
</feature>
<accession>A0ABS8ZB80</accession>
<evidence type="ECO:0000256" key="1">
    <source>
        <dbReference type="ARBA" id="ARBA00008791"/>
    </source>
</evidence>
<dbReference type="Pfam" id="PF00582">
    <property type="entry name" value="Usp"/>
    <property type="match status" value="2"/>
</dbReference>
<keyword evidence="3" id="KW-0067">ATP-binding</keyword>
<dbReference type="SUPFAM" id="SSF52402">
    <property type="entry name" value="Adenine nucleotide alpha hydrolases-like"/>
    <property type="match status" value="2"/>
</dbReference>
<feature type="domain" description="UspA" evidence="4">
    <location>
        <begin position="1"/>
        <end position="139"/>
    </location>
</feature>
<dbReference type="InterPro" id="IPR006015">
    <property type="entry name" value="Universal_stress_UspA"/>
</dbReference>
<protein>
    <submittedName>
        <fullName evidence="5">Universal stress protein</fullName>
    </submittedName>
</protein>
<gene>
    <name evidence="5" type="ORF">LWC34_17760</name>
</gene>
<dbReference type="PRINTS" id="PR01438">
    <property type="entry name" value="UNVRSLSTRESS"/>
</dbReference>
<evidence type="ECO:0000256" key="2">
    <source>
        <dbReference type="ARBA" id="ARBA00022741"/>
    </source>
</evidence>
<evidence type="ECO:0000313" key="5">
    <source>
        <dbReference type="EMBL" id="MCE7004657.1"/>
    </source>
</evidence>
<dbReference type="PANTHER" id="PTHR46268">
    <property type="entry name" value="STRESS RESPONSE PROTEIN NHAX"/>
    <property type="match status" value="1"/>
</dbReference>
<dbReference type="InterPro" id="IPR014729">
    <property type="entry name" value="Rossmann-like_a/b/a_fold"/>
</dbReference>
<reference evidence="5 6" key="1">
    <citation type="submission" date="2021-12" db="EMBL/GenBank/DDBJ databases">
        <title>Genome sequence of Kibdelosporangium philippinense ATCC 49844.</title>
        <authorList>
            <person name="Fedorov E.A."/>
            <person name="Omeragic M."/>
            <person name="Shalygina K.F."/>
            <person name="Maclea K.S."/>
        </authorList>
    </citation>
    <scope>NUCLEOTIDE SEQUENCE [LARGE SCALE GENOMIC DNA]</scope>
    <source>
        <strain evidence="5 6">ATCC 49844</strain>
    </source>
</reference>
<comment type="similarity">
    <text evidence="1">Belongs to the universal stress protein A family.</text>
</comment>
<dbReference type="RefSeq" id="WP_233726148.1">
    <property type="nucleotide sequence ID" value="NZ_JAJVCN010000001.1"/>
</dbReference>
<dbReference type="Gene3D" id="3.40.50.620">
    <property type="entry name" value="HUPs"/>
    <property type="match status" value="2"/>
</dbReference>
<name>A0ABS8ZB80_9PSEU</name>